<dbReference type="RefSeq" id="WP_013233475.1">
    <property type="nucleotide sequence ID" value="NC_014323.1"/>
</dbReference>
<dbReference type="Proteomes" id="UP000000329">
    <property type="component" value="Chromosome"/>
</dbReference>
<dbReference type="STRING" id="757424.Hsero_1456"/>
<evidence type="ECO:0000256" key="1">
    <source>
        <dbReference type="SAM" id="Phobius"/>
    </source>
</evidence>
<accession>D8IPF2</accession>
<feature type="transmembrane region" description="Helical" evidence="1">
    <location>
        <begin position="128"/>
        <end position="147"/>
    </location>
</feature>
<evidence type="ECO:0000313" key="2">
    <source>
        <dbReference type="EMBL" id="ADJ62972.1"/>
    </source>
</evidence>
<evidence type="ECO:0008006" key="4">
    <source>
        <dbReference type="Google" id="ProtNLM"/>
    </source>
</evidence>
<dbReference type="OrthoDB" id="9924118at2"/>
<dbReference type="GeneID" id="29393107"/>
<dbReference type="HOGENOM" id="CLU_1675510_0_0_4"/>
<dbReference type="EMBL" id="CP002039">
    <property type="protein sequence ID" value="ADJ62972.1"/>
    <property type="molecule type" value="Genomic_DNA"/>
</dbReference>
<dbReference type="AlphaFoldDB" id="D8IPF2"/>
<keyword evidence="1" id="KW-0812">Transmembrane</keyword>
<protein>
    <recommendedName>
        <fullName evidence="4">Transmembrane protein</fullName>
    </recommendedName>
</protein>
<keyword evidence="3" id="KW-1185">Reference proteome</keyword>
<feature type="transmembrane region" description="Helical" evidence="1">
    <location>
        <begin position="97"/>
        <end position="116"/>
    </location>
</feature>
<keyword evidence="1" id="KW-0472">Membrane</keyword>
<dbReference type="KEGG" id="hse:Hsero_1456"/>
<reference evidence="2 3" key="1">
    <citation type="submission" date="2010-04" db="EMBL/GenBank/DDBJ databases">
        <title>The genome of Herbaspirillum seropedicae SmR1, an endophytic, nitrogen-fixing, plant-growth promoting beta-Proteobacteria.</title>
        <authorList>
            <person name="Pedrosa F.O."/>
            <person name="Monteiro R.A."/>
            <person name="Wassem R."/>
            <person name="Cruz L.M."/>
            <person name="Ayub R.A."/>
            <person name="Colauto N.B."/>
            <person name="Fernandez M.A."/>
            <person name="Fungaro M.H.P."/>
            <person name="Grisard E.C."/>
            <person name="Hungria M."/>
            <person name="Madeira H.M.F."/>
            <person name="Nodari R.O."/>
            <person name="Osaku C.A."/>
            <person name="Petzl-Erler M.L."/>
            <person name="Terenzi H."/>
            <person name="Vieira L.G.E."/>
            <person name="Almeida M.I.M."/>
            <person name="Alves L.R."/>
            <person name="Arantes O.M.N."/>
            <person name="Balsanelli E."/>
            <person name="Barcellos F.G."/>
            <person name="Baura V.A."/>
            <person name="Binde D.R."/>
            <person name="Campo R.J."/>
            <person name="Chubatsu L.S."/>
            <person name="Chueire L.M.O."/>
            <person name="Ciferri R.R."/>
            <person name="Correa L.C."/>
            <person name="da Conceicao Silva J.L."/>
            <person name="Dabul A.N.G."/>
            <person name="Dambros B.P."/>
            <person name="Faoro H."/>
            <person name="Favetti A."/>
            <person name="Friedermann G."/>
            <person name="Furlaneto M.C."/>
            <person name="Gasques L.S."/>
            <person name="Gimenes C.C.T."/>
            <person name="Gioppo N.M.R."/>
            <person name="Glienke-Blanco C."/>
            <person name="Godoy L.P."/>
            <person name="Guerra M.P."/>
            <person name="Karp S."/>
            <person name="Kava-Cordeiro V."/>
            <person name="Margarido V.P."/>
            <person name="Mathioni S.M."/>
            <person name="Menck-Soares M.A."/>
            <person name="Murace N.K."/>
            <person name="Nicolas M.F."/>
            <person name="Oliveira C.E.C."/>
            <person name="Pagnan N.A.B."/>
            <person name="Pamphile J.A."/>
            <person name="Patussi E.V."/>
            <person name="Pereira L.F.P."/>
            <person name="Pereira-Ferrari L."/>
            <person name="Pinto F.G.S."/>
            <person name="Precoma C."/>
            <person name="Prioli A.J."/>
            <person name="Prioli S.M.A.P."/>
            <person name="Raittz R.T."/>
            <person name="Ramos H.J.O."/>
            <person name="Ribeiro E.M.S.F."/>
            <person name="Rigo L.U."/>
            <person name="Rocha C.L.M.S.C."/>
            <person name="Rocha S.N."/>
            <person name="Santos K."/>
            <person name="Satori D."/>
            <person name="Silva A.G."/>
            <person name="Simao R.C.G."/>
            <person name="Soares M.A.M."/>
            <person name="Souza E.M."/>
            <person name="Steffens M.B.R."/>
            <person name="Steindel M."/>
            <person name="Tadra-Sfeir M.Z."/>
            <person name="Takahashi E.K."/>
            <person name="Torres R.A."/>
            <person name="Valle J.S."/>
            <person name="Vernal J.I."/>
            <person name="Vilas-Boas L.A."/>
            <person name="Watanabe M.A.E."/>
            <person name="Weiss V.A."/>
            <person name="Yates M.A."/>
            <person name="Souza E.M."/>
        </authorList>
    </citation>
    <scope>NUCLEOTIDE SEQUENCE [LARGE SCALE GENOMIC DNA]</scope>
    <source>
        <strain evidence="2 3">SmR1</strain>
    </source>
</reference>
<feature type="transmembrane region" description="Helical" evidence="1">
    <location>
        <begin position="69"/>
        <end position="90"/>
    </location>
</feature>
<feature type="transmembrane region" description="Helical" evidence="1">
    <location>
        <begin position="27"/>
        <end position="45"/>
    </location>
</feature>
<evidence type="ECO:0000313" key="3">
    <source>
        <dbReference type="Proteomes" id="UP000000329"/>
    </source>
</evidence>
<sequence length="157" mass="17291">MSKSLADLIVNPAKPDTAPHLKVARRVIVAGWGLFMLSLVLPVLGDEPGALAFIYSLMMPFFLFDKPSWLGLAMSFYSVVNLSLIASLFIALGDKLLTRPATSVFFVLVALDTMWIPFTPDQEFARHPAFWCWSAAAVMVAIGMNMARLKEKARQAA</sequence>
<organism evidence="2 3">
    <name type="scientific">Herbaspirillum seropedicae (strain SmR1)</name>
    <dbReference type="NCBI Taxonomy" id="757424"/>
    <lineage>
        <taxon>Bacteria</taxon>
        <taxon>Pseudomonadati</taxon>
        <taxon>Pseudomonadota</taxon>
        <taxon>Betaproteobacteria</taxon>
        <taxon>Burkholderiales</taxon>
        <taxon>Oxalobacteraceae</taxon>
        <taxon>Herbaspirillum</taxon>
    </lineage>
</organism>
<name>D8IPF2_HERSS</name>
<gene>
    <name evidence="2" type="ordered locus">Hsero_1456</name>
</gene>
<proteinExistence type="predicted"/>
<keyword evidence="1" id="KW-1133">Transmembrane helix</keyword>